<keyword evidence="7" id="KW-1133">Transmembrane helix</keyword>
<evidence type="ECO:0000313" key="12">
    <source>
        <dbReference type="Proteomes" id="UP000653271"/>
    </source>
</evidence>
<dbReference type="InterPro" id="IPR002659">
    <property type="entry name" value="Glyco_trans_31"/>
</dbReference>
<evidence type="ECO:0000313" key="11">
    <source>
        <dbReference type="EMBL" id="NWH83018.1"/>
    </source>
</evidence>
<feature type="non-terminal residue" evidence="11">
    <location>
        <position position="101"/>
    </location>
</feature>
<comment type="caution">
    <text evidence="11">The sequence shown here is derived from an EMBL/GenBank/DDBJ whole genome shotgun (WGS) entry which is preliminary data.</text>
</comment>
<dbReference type="AlphaFoldDB" id="A0A850XJM6"/>
<dbReference type="GO" id="GO:0008499">
    <property type="term" value="F:N-acetyl-beta-D-glucosaminide beta-(1,3)-galactosyltransferase activity"/>
    <property type="evidence" value="ECO:0007669"/>
    <property type="project" value="TreeGrafter"/>
</dbReference>
<evidence type="ECO:0000256" key="2">
    <source>
        <dbReference type="ARBA" id="ARBA00008661"/>
    </source>
</evidence>
<feature type="non-terminal residue" evidence="11">
    <location>
        <position position="1"/>
    </location>
</feature>
<keyword evidence="6" id="KW-0735">Signal-anchor</keyword>
<evidence type="ECO:0000256" key="7">
    <source>
        <dbReference type="ARBA" id="ARBA00022989"/>
    </source>
</evidence>
<keyword evidence="12" id="KW-1185">Reference proteome</keyword>
<accession>A0A850XJM6</accession>
<dbReference type="GO" id="GO:0006493">
    <property type="term" value="P:protein O-linked glycosylation"/>
    <property type="evidence" value="ECO:0007669"/>
    <property type="project" value="TreeGrafter"/>
</dbReference>
<evidence type="ECO:0000256" key="9">
    <source>
        <dbReference type="ARBA" id="ARBA00023136"/>
    </source>
</evidence>
<dbReference type="GO" id="GO:0000139">
    <property type="term" value="C:Golgi membrane"/>
    <property type="evidence" value="ECO:0007669"/>
    <property type="project" value="UniProtKB-SubCell"/>
</dbReference>
<evidence type="ECO:0000256" key="5">
    <source>
        <dbReference type="ARBA" id="ARBA00022692"/>
    </source>
</evidence>
<evidence type="ECO:0000256" key="8">
    <source>
        <dbReference type="ARBA" id="ARBA00023034"/>
    </source>
</evidence>
<dbReference type="PANTHER" id="PTHR11214">
    <property type="entry name" value="BETA-1,3-N-ACETYLGLUCOSAMINYLTRANSFERASE"/>
    <property type="match status" value="1"/>
</dbReference>
<keyword evidence="9" id="KW-0472">Membrane</keyword>
<evidence type="ECO:0000256" key="4">
    <source>
        <dbReference type="ARBA" id="ARBA00022679"/>
    </source>
</evidence>
<evidence type="ECO:0000256" key="10">
    <source>
        <dbReference type="RuleBase" id="RU363063"/>
    </source>
</evidence>
<keyword evidence="5" id="KW-0812">Transmembrane</keyword>
<comment type="similarity">
    <text evidence="2 10">Belongs to the glycosyltransferase 31 family.</text>
</comment>
<evidence type="ECO:0000256" key="3">
    <source>
        <dbReference type="ARBA" id="ARBA00022676"/>
    </source>
</evidence>
<dbReference type="EC" id="2.4.1.-" evidence="10"/>
<dbReference type="EMBL" id="WAAB01043494">
    <property type="protein sequence ID" value="NWH83018.1"/>
    <property type="molecule type" value="Genomic_DNA"/>
</dbReference>
<evidence type="ECO:0000256" key="1">
    <source>
        <dbReference type="ARBA" id="ARBA00004323"/>
    </source>
</evidence>
<keyword evidence="3 10" id="KW-0328">Glycosyltransferase</keyword>
<keyword evidence="4 11" id="KW-0808">Transferase</keyword>
<name>A0A850XJM6_PIACA</name>
<evidence type="ECO:0000256" key="6">
    <source>
        <dbReference type="ARBA" id="ARBA00022968"/>
    </source>
</evidence>
<dbReference type="Pfam" id="PF01762">
    <property type="entry name" value="Galactosyl_T"/>
    <property type="match status" value="1"/>
</dbReference>
<reference evidence="11" key="1">
    <citation type="submission" date="2019-09" db="EMBL/GenBank/DDBJ databases">
        <title>Bird 10,000 Genomes (B10K) Project - Family phase.</title>
        <authorList>
            <person name="Zhang G."/>
        </authorList>
    </citation>
    <scope>NUCLEOTIDE SEQUENCE</scope>
    <source>
        <strain evidence="11">B10K-DU-008-47</strain>
        <tissue evidence="11">Mixed tissue sample</tissue>
    </source>
</reference>
<keyword evidence="8 10" id="KW-0333">Golgi apparatus</keyword>
<dbReference type="PANTHER" id="PTHR11214:SF151">
    <property type="entry name" value="HEXOSYLTRANSFERASE"/>
    <property type="match status" value="1"/>
</dbReference>
<comment type="subcellular location">
    <subcellularLocation>
        <location evidence="1 10">Golgi apparatus membrane</location>
        <topology evidence="1 10">Single-pass type II membrane protein</topology>
    </subcellularLocation>
</comment>
<dbReference type="Proteomes" id="UP000653271">
    <property type="component" value="Unassembled WGS sequence"/>
</dbReference>
<dbReference type="OrthoDB" id="5957813at2759"/>
<proteinExistence type="inferred from homology"/>
<sequence length="101" mass="11245">AAELQPLLAEESERHGDIVQQDFLDTYNNLTLKTLMGLQWVGAHCPGAAYVLKADADVFLNVAFLVERVLRPRRTGLAAGHVYRGTGPIRRAASKWFVPRE</sequence>
<organism evidence="11 12">
    <name type="scientific">Piaya cayana</name>
    <name type="common">Common squirrel cuckoo</name>
    <dbReference type="NCBI Taxonomy" id="33601"/>
    <lineage>
        <taxon>Eukaryota</taxon>
        <taxon>Metazoa</taxon>
        <taxon>Chordata</taxon>
        <taxon>Craniata</taxon>
        <taxon>Vertebrata</taxon>
        <taxon>Euteleostomi</taxon>
        <taxon>Archelosauria</taxon>
        <taxon>Archosauria</taxon>
        <taxon>Dinosauria</taxon>
        <taxon>Saurischia</taxon>
        <taxon>Theropoda</taxon>
        <taxon>Coelurosauria</taxon>
        <taxon>Aves</taxon>
        <taxon>Neognathae</taxon>
        <taxon>Neoaves</taxon>
        <taxon>Otidimorphae</taxon>
        <taxon>Cuculiformes</taxon>
        <taxon>Coccyzidae</taxon>
        <taxon>Piaya</taxon>
    </lineage>
</organism>
<gene>
    <name evidence="11" type="primary">B3galt5</name>
    <name evidence="11" type="ORF">PIACAY_R15188</name>
</gene>
<dbReference type="Gene3D" id="3.90.550.50">
    <property type="match status" value="1"/>
</dbReference>
<protein>
    <recommendedName>
        <fullName evidence="10">Hexosyltransferase</fullName>
        <ecNumber evidence="10">2.4.1.-</ecNumber>
    </recommendedName>
</protein>